<reference evidence="5" key="2">
    <citation type="submission" date="2023-05" db="EMBL/GenBank/DDBJ databases">
        <authorList>
            <consortium name="Lawrence Berkeley National Laboratory"/>
            <person name="Steindorff A."/>
            <person name="Hensen N."/>
            <person name="Bonometti L."/>
            <person name="Westerberg I."/>
            <person name="Brannstrom I.O."/>
            <person name="Guillou S."/>
            <person name="Cros-Aarteil S."/>
            <person name="Calhoun S."/>
            <person name="Haridas S."/>
            <person name="Kuo A."/>
            <person name="Mondo S."/>
            <person name="Pangilinan J."/>
            <person name="Riley R."/>
            <person name="Labutti K."/>
            <person name="Andreopoulos B."/>
            <person name="Lipzen A."/>
            <person name="Chen C."/>
            <person name="Yanf M."/>
            <person name="Daum C."/>
            <person name="Ng V."/>
            <person name="Clum A."/>
            <person name="Ohm R."/>
            <person name="Martin F."/>
            <person name="Silar P."/>
            <person name="Natvig D."/>
            <person name="Lalanne C."/>
            <person name="Gautier V."/>
            <person name="Ament-Velasquez S.L."/>
            <person name="Kruys A."/>
            <person name="Hutchinson M.I."/>
            <person name="Powell A.J."/>
            <person name="Barry K."/>
            <person name="Miller A.N."/>
            <person name="Grigoriev I.V."/>
            <person name="Debuchy R."/>
            <person name="Gladieux P."/>
            <person name="Thoren M.H."/>
            <person name="Johannesson H."/>
        </authorList>
    </citation>
    <scope>NUCLEOTIDE SEQUENCE</scope>
    <source>
        <strain evidence="5">CBS 538.74</strain>
    </source>
</reference>
<name>A0AAN6ZTF0_9PEZI</name>
<accession>A0AAN6ZTF0</accession>
<dbReference type="SMART" id="SM00822">
    <property type="entry name" value="PKS_KR"/>
    <property type="match status" value="1"/>
</dbReference>
<dbReference type="GO" id="GO:0004312">
    <property type="term" value="F:fatty acid synthase activity"/>
    <property type="evidence" value="ECO:0007669"/>
    <property type="project" value="TreeGrafter"/>
</dbReference>
<dbReference type="GO" id="GO:0006633">
    <property type="term" value="P:fatty acid biosynthetic process"/>
    <property type="evidence" value="ECO:0007669"/>
    <property type="project" value="TreeGrafter"/>
</dbReference>
<dbReference type="InterPro" id="IPR050091">
    <property type="entry name" value="PKS_NRPS_Biosynth_Enz"/>
</dbReference>
<keyword evidence="1" id="KW-0596">Phosphopantetheine</keyword>
<reference evidence="5" key="1">
    <citation type="journal article" date="2023" name="Mol. Phylogenet. Evol.">
        <title>Genome-scale phylogeny and comparative genomics of the fungal order Sordariales.</title>
        <authorList>
            <person name="Hensen N."/>
            <person name="Bonometti L."/>
            <person name="Westerberg I."/>
            <person name="Brannstrom I.O."/>
            <person name="Guillou S."/>
            <person name="Cros-Aarteil S."/>
            <person name="Calhoun S."/>
            <person name="Haridas S."/>
            <person name="Kuo A."/>
            <person name="Mondo S."/>
            <person name="Pangilinan J."/>
            <person name="Riley R."/>
            <person name="LaButti K."/>
            <person name="Andreopoulos B."/>
            <person name="Lipzen A."/>
            <person name="Chen C."/>
            <person name="Yan M."/>
            <person name="Daum C."/>
            <person name="Ng V."/>
            <person name="Clum A."/>
            <person name="Steindorff A."/>
            <person name="Ohm R.A."/>
            <person name="Martin F."/>
            <person name="Silar P."/>
            <person name="Natvig D.O."/>
            <person name="Lalanne C."/>
            <person name="Gautier V."/>
            <person name="Ament-Velasquez S.L."/>
            <person name="Kruys A."/>
            <person name="Hutchinson M.I."/>
            <person name="Powell A.J."/>
            <person name="Barry K."/>
            <person name="Miller A.N."/>
            <person name="Grigoriev I.V."/>
            <person name="Debuchy R."/>
            <person name="Gladieux P."/>
            <person name="Hiltunen Thoren M."/>
            <person name="Johannesson H."/>
        </authorList>
    </citation>
    <scope>NUCLEOTIDE SEQUENCE</scope>
    <source>
        <strain evidence="5">CBS 538.74</strain>
    </source>
</reference>
<dbReference type="Proteomes" id="UP001302745">
    <property type="component" value="Unassembled WGS sequence"/>
</dbReference>
<dbReference type="AlphaFoldDB" id="A0AAN6ZTF0"/>
<organism evidence="5 6">
    <name type="scientific">Chaetomidium leptoderma</name>
    <dbReference type="NCBI Taxonomy" id="669021"/>
    <lineage>
        <taxon>Eukaryota</taxon>
        <taxon>Fungi</taxon>
        <taxon>Dikarya</taxon>
        <taxon>Ascomycota</taxon>
        <taxon>Pezizomycotina</taxon>
        <taxon>Sordariomycetes</taxon>
        <taxon>Sordariomycetidae</taxon>
        <taxon>Sordariales</taxon>
        <taxon>Chaetomiaceae</taxon>
        <taxon>Chaetomidium</taxon>
    </lineage>
</organism>
<evidence type="ECO:0000256" key="1">
    <source>
        <dbReference type="ARBA" id="ARBA00022450"/>
    </source>
</evidence>
<dbReference type="PANTHER" id="PTHR43775">
    <property type="entry name" value="FATTY ACID SYNTHASE"/>
    <property type="match status" value="1"/>
</dbReference>
<dbReference type="InterPro" id="IPR057326">
    <property type="entry name" value="KR_dom"/>
</dbReference>
<feature type="non-terminal residue" evidence="5">
    <location>
        <position position="293"/>
    </location>
</feature>
<keyword evidence="6" id="KW-1185">Reference proteome</keyword>
<dbReference type="Gene3D" id="3.40.50.720">
    <property type="entry name" value="NAD(P)-binding Rossmann-like Domain"/>
    <property type="match status" value="1"/>
</dbReference>
<dbReference type="SUPFAM" id="SSF51735">
    <property type="entry name" value="NAD(P)-binding Rossmann-fold domains"/>
    <property type="match status" value="1"/>
</dbReference>
<evidence type="ECO:0000259" key="4">
    <source>
        <dbReference type="SMART" id="SM00822"/>
    </source>
</evidence>
<evidence type="ECO:0000256" key="2">
    <source>
        <dbReference type="ARBA" id="ARBA00022553"/>
    </source>
</evidence>
<keyword evidence="2" id="KW-0597">Phosphoprotein</keyword>
<keyword evidence="3" id="KW-0560">Oxidoreductase</keyword>
<evidence type="ECO:0000256" key="3">
    <source>
        <dbReference type="ARBA" id="ARBA00023002"/>
    </source>
</evidence>
<protein>
    <submittedName>
        <fullName evidence="5">KR domain-containing protein</fullName>
    </submittedName>
</protein>
<dbReference type="InterPro" id="IPR036291">
    <property type="entry name" value="NAD(P)-bd_dom_sf"/>
</dbReference>
<dbReference type="InterPro" id="IPR013968">
    <property type="entry name" value="PKS_KR"/>
</dbReference>
<evidence type="ECO:0000313" key="5">
    <source>
        <dbReference type="EMBL" id="KAK4148341.1"/>
    </source>
</evidence>
<comment type="caution">
    <text evidence="5">The sequence shown here is derived from an EMBL/GenBank/DDBJ whole genome shotgun (WGS) entry which is preliminary data.</text>
</comment>
<feature type="domain" description="Ketoreductase" evidence="4">
    <location>
        <begin position="29"/>
        <end position="213"/>
    </location>
</feature>
<sequence>MGKIVLSVTPETLVPVIPRTAATRLRPDASYVVVGGFGGIGRSICHWLAEHGARHLVVISRSANTAGKLESLQVELHSTGHNVEVTAIGCDISKMTELKNALDEHARARMPPIKGLIHGGMELKDSVLEHMTLTDHNTALAPKVQGSWNLHQYFASPDDLDFYIMLSSLIGVVGFASQCNYSAGGAFQDALARHRAEQGLPGVSLDLGIVKSVGYLAEDEATKTIEALQRHGFTALSDDDVLSAIGSAIDTPFAGALTLGINTGPTTGGHNNNNNNENSALKRDLRFACLEHQ</sequence>
<dbReference type="GO" id="GO:0044550">
    <property type="term" value="P:secondary metabolite biosynthetic process"/>
    <property type="evidence" value="ECO:0007669"/>
    <property type="project" value="TreeGrafter"/>
</dbReference>
<dbReference type="Pfam" id="PF08659">
    <property type="entry name" value="KR"/>
    <property type="match status" value="1"/>
</dbReference>
<dbReference type="EMBL" id="MU857556">
    <property type="protein sequence ID" value="KAK4148341.1"/>
    <property type="molecule type" value="Genomic_DNA"/>
</dbReference>
<gene>
    <name evidence="5" type="ORF">C8A00DRAFT_19820</name>
</gene>
<dbReference type="GO" id="GO:0016491">
    <property type="term" value="F:oxidoreductase activity"/>
    <property type="evidence" value="ECO:0007669"/>
    <property type="project" value="UniProtKB-KW"/>
</dbReference>
<dbReference type="PANTHER" id="PTHR43775:SF29">
    <property type="entry name" value="ASPERFURANONE POLYKETIDE SYNTHASE AFOG-RELATED"/>
    <property type="match status" value="1"/>
</dbReference>
<proteinExistence type="predicted"/>
<evidence type="ECO:0000313" key="6">
    <source>
        <dbReference type="Proteomes" id="UP001302745"/>
    </source>
</evidence>